<reference evidence="1" key="2">
    <citation type="journal article" date="2015" name="Data Brief">
        <title>Shoot transcriptome of the giant reed, Arundo donax.</title>
        <authorList>
            <person name="Barrero R.A."/>
            <person name="Guerrero F.D."/>
            <person name="Moolhuijzen P."/>
            <person name="Goolsby J.A."/>
            <person name="Tidwell J."/>
            <person name="Bellgard S.E."/>
            <person name="Bellgard M.I."/>
        </authorList>
    </citation>
    <scope>NUCLEOTIDE SEQUENCE</scope>
    <source>
        <tissue evidence="1">Shoot tissue taken approximately 20 cm above the soil surface</tissue>
    </source>
</reference>
<organism evidence="1">
    <name type="scientific">Arundo donax</name>
    <name type="common">Giant reed</name>
    <name type="synonym">Donax arundinaceus</name>
    <dbReference type="NCBI Taxonomy" id="35708"/>
    <lineage>
        <taxon>Eukaryota</taxon>
        <taxon>Viridiplantae</taxon>
        <taxon>Streptophyta</taxon>
        <taxon>Embryophyta</taxon>
        <taxon>Tracheophyta</taxon>
        <taxon>Spermatophyta</taxon>
        <taxon>Magnoliopsida</taxon>
        <taxon>Liliopsida</taxon>
        <taxon>Poales</taxon>
        <taxon>Poaceae</taxon>
        <taxon>PACMAD clade</taxon>
        <taxon>Arundinoideae</taxon>
        <taxon>Arundineae</taxon>
        <taxon>Arundo</taxon>
    </lineage>
</organism>
<evidence type="ECO:0000313" key="1">
    <source>
        <dbReference type="EMBL" id="JAD49488.1"/>
    </source>
</evidence>
<name>A0A0A9AI02_ARUDO</name>
<protein>
    <submittedName>
        <fullName evidence="1">Uncharacterized protein</fullName>
    </submittedName>
</protein>
<proteinExistence type="predicted"/>
<accession>A0A0A9AI02</accession>
<sequence length="77" mass="8741">MSTSFFEGRPFLGLAQFLVMNSRVLKRMSIKSRRCADDQDDGAEHGALLETIRSELHRWPRASPDVLVKLCPADRIP</sequence>
<dbReference type="EMBL" id="GBRH01248407">
    <property type="protein sequence ID" value="JAD49488.1"/>
    <property type="molecule type" value="Transcribed_RNA"/>
</dbReference>
<dbReference type="AlphaFoldDB" id="A0A0A9AI02"/>
<reference evidence="1" key="1">
    <citation type="submission" date="2014-09" db="EMBL/GenBank/DDBJ databases">
        <authorList>
            <person name="Magalhaes I.L.F."/>
            <person name="Oliveira U."/>
            <person name="Santos F.R."/>
            <person name="Vidigal T.H.D.A."/>
            <person name="Brescovit A.D."/>
            <person name="Santos A.J."/>
        </authorList>
    </citation>
    <scope>NUCLEOTIDE SEQUENCE</scope>
    <source>
        <tissue evidence="1">Shoot tissue taken approximately 20 cm above the soil surface</tissue>
    </source>
</reference>